<dbReference type="EMBL" id="CP041932">
    <property type="protein sequence ID" value="QEK14585.1"/>
    <property type="molecule type" value="Genomic_DNA"/>
</dbReference>
<dbReference type="RefSeq" id="WP_148882617.1">
    <property type="nucleotide sequence ID" value="NZ_CP041932.1"/>
</dbReference>
<organism evidence="1 2">
    <name type="scientific">Thermococcus aciditolerans</name>
    <dbReference type="NCBI Taxonomy" id="2598455"/>
    <lineage>
        <taxon>Archaea</taxon>
        <taxon>Methanobacteriati</taxon>
        <taxon>Methanobacteriota</taxon>
        <taxon>Thermococci</taxon>
        <taxon>Thermococcales</taxon>
        <taxon>Thermococcaceae</taxon>
        <taxon>Thermococcus</taxon>
    </lineage>
</organism>
<protein>
    <submittedName>
        <fullName evidence="1">Uncharacterized protein</fullName>
    </submittedName>
</protein>
<evidence type="ECO:0000313" key="1">
    <source>
        <dbReference type="EMBL" id="QEK14585.1"/>
    </source>
</evidence>
<sequence>MARRGRPSVVKPWLVTISGGTTRKIVILARTQEEAEERARFMVKQSFPFSTFSVRRYYGRVSA</sequence>
<name>A0A5C0SJ87_9EURY</name>
<evidence type="ECO:0000313" key="2">
    <source>
        <dbReference type="Proteomes" id="UP000322631"/>
    </source>
</evidence>
<dbReference type="Proteomes" id="UP000322631">
    <property type="component" value="Chromosome"/>
</dbReference>
<gene>
    <name evidence="1" type="ORF">FPV09_05110</name>
</gene>
<reference evidence="1 2" key="1">
    <citation type="submission" date="2019-07" db="EMBL/GenBank/DDBJ databases">
        <title>Complete genome of Thermococcus acidophilus.</title>
        <authorList>
            <person name="Li X."/>
        </authorList>
    </citation>
    <scope>NUCLEOTIDE SEQUENCE [LARGE SCALE GENOMIC DNA]</scope>
    <source>
        <strain evidence="1 2">SY113</strain>
    </source>
</reference>
<keyword evidence="2" id="KW-1185">Reference proteome</keyword>
<dbReference type="KEGG" id="them:FPV09_05110"/>
<accession>A0A5C0SJ87</accession>
<dbReference type="AlphaFoldDB" id="A0A5C0SJ87"/>
<proteinExistence type="predicted"/>
<dbReference type="GeneID" id="41609211"/>